<accession>A0A518CUS2</accession>
<evidence type="ECO:0000313" key="2">
    <source>
        <dbReference type="Proteomes" id="UP000319342"/>
    </source>
</evidence>
<evidence type="ECO:0000313" key="1">
    <source>
        <dbReference type="EMBL" id="QDU82980.1"/>
    </source>
</evidence>
<protein>
    <submittedName>
        <fullName evidence="1">Uncharacterized protein</fullName>
    </submittedName>
</protein>
<dbReference type="AlphaFoldDB" id="A0A518CUS2"/>
<dbReference type="EMBL" id="CP036290">
    <property type="protein sequence ID" value="QDU82980.1"/>
    <property type="molecule type" value="Genomic_DNA"/>
</dbReference>
<organism evidence="1 2">
    <name type="scientific">Rohdeia mirabilis</name>
    <dbReference type="NCBI Taxonomy" id="2528008"/>
    <lineage>
        <taxon>Bacteria</taxon>
        <taxon>Pseudomonadati</taxon>
        <taxon>Planctomycetota</taxon>
        <taxon>Planctomycetia</taxon>
        <taxon>Planctomycetia incertae sedis</taxon>
        <taxon>Rohdeia</taxon>
    </lineage>
</organism>
<reference evidence="1 2" key="1">
    <citation type="submission" date="2019-02" db="EMBL/GenBank/DDBJ databases">
        <title>Deep-cultivation of Planctomycetes and their phenomic and genomic characterization uncovers novel biology.</title>
        <authorList>
            <person name="Wiegand S."/>
            <person name="Jogler M."/>
            <person name="Boedeker C."/>
            <person name="Pinto D."/>
            <person name="Vollmers J."/>
            <person name="Rivas-Marin E."/>
            <person name="Kohn T."/>
            <person name="Peeters S.H."/>
            <person name="Heuer A."/>
            <person name="Rast P."/>
            <person name="Oberbeckmann S."/>
            <person name="Bunk B."/>
            <person name="Jeske O."/>
            <person name="Meyerdierks A."/>
            <person name="Storesund J.E."/>
            <person name="Kallscheuer N."/>
            <person name="Luecker S."/>
            <person name="Lage O.M."/>
            <person name="Pohl T."/>
            <person name="Merkel B.J."/>
            <person name="Hornburger P."/>
            <person name="Mueller R.-W."/>
            <person name="Bruemmer F."/>
            <person name="Labrenz M."/>
            <person name="Spormann A.M."/>
            <person name="Op den Camp H."/>
            <person name="Overmann J."/>
            <person name="Amann R."/>
            <person name="Jetten M.S.M."/>
            <person name="Mascher T."/>
            <person name="Medema M.H."/>
            <person name="Devos D.P."/>
            <person name="Kaster A.-K."/>
            <person name="Ovreas L."/>
            <person name="Rohde M."/>
            <person name="Galperin M.Y."/>
            <person name="Jogler C."/>
        </authorList>
    </citation>
    <scope>NUCLEOTIDE SEQUENCE [LARGE SCALE GENOMIC DNA]</scope>
    <source>
        <strain evidence="1 2">Pla163</strain>
    </source>
</reference>
<keyword evidence="2" id="KW-1185">Reference proteome</keyword>
<name>A0A518CUS2_9BACT</name>
<proteinExistence type="predicted"/>
<gene>
    <name evidence="1" type="ORF">Pla163_00750</name>
</gene>
<dbReference type="Proteomes" id="UP000319342">
    <property type="component" value="Chromosome"/>
</dbReference>
<dbReference type="OrthoDB" id="284364at2"/>
<sequence>MASELVRVSKNYEPSKAAKEPALPTLPDLRLALNVAACDSLALVVGVLRLDEDASQRERQDADAALRGRLAALCFDEHALGRAHYVIVEGDEGLRAFDGFDAKADVFVLAPDAYGIEAKVLAASLATEKDLVVRAVEALDSYAPETKDAAAHLRAARRAGIEWETEIPITDSKARKGAKG</sequence>
<dbReference type="RefSeq" id="WP_145181862.1">
    <property type="nucleotide sequence ID" value="NZ_CP036290.1"/>
</dbReference>